<gene>
    <name evidence="1" type="ORF">LCGC14_0251810</name>
</gene>
<comment type="caution">
    <text evidence="1">The sequence shown here is derived from an EMBL/GenBank/DDBJ whole genome shotgun (WGS) entry which is preliminary data.</text>
</comment>
<reference evidence="1" key="1">
    <citation type="journal article" date="2015" name="Nature">
        <title>Complex archaea that bridge the gap between prokaryotes and eukaryotes.</title>
        <authorList>
            <person name="Spang A."/>
            <person name="Saw J.H."/>
            <person name="Jorgensen S.L."/>
            <person name="Zaremba-Niedzwiedzka K."/>
            <person name="Martijn J."/>
            <person name="Lind A.E."/>
            <person name="van Eijk R."/>
            <person name="Schleper C."/>
            <person name="Guy L."/>
            <person name="Ettema T.J."/>
        </authorList>
    </citation>
    <scope>NUCLEOTIDE SEQUENCE</scope>
</reference>
<sequence length="58" mass="6568">MTQPHTVLLYKVKETKRTVRYDVDSGDEAAVLAVYIQKTHTPEPHPGVVKLTVDFSKE</sequence>
<organism evidence="1">
    <name type="scientific">marine sediment metagenome</name>
    <dbReference type="NCBI Taxonomy" id="412755"/>
    <lineage>
        <taxon>unclassified sequences</taxon>
        <taxon>metagenomes</taxon>
        <taxon>ecological metagenomes</taxon>
    </lineage>
</organism>
<evidence type="ECO:0000313" key="1">
    <source>
        <dbReference type="EMBL" id="KKN88109.1"/>
    </source>
</evidence>
<dbReference type="EMBL" id="LAZR01000131">
    <property type="protein sequence ID" value="KKN88109.1"/>
    <property type="molecule type" value="Genomic_DNA"/>
</dbReference>
<protein>
    <submittedName>
        <fullName evidence="1">Uncharacterized protein</fullName>
    </submittedName>
</protein>
<dbReference type="AlphaFoldDB" id="A0A0F9U924"/>
<accession>A0A0F9U924</accession>
<name>A0A0F9U924_9ZZZZ</name>
<proteinExistence type="predicted"/>